<proteinExistence type="predicted"/>
<feature type="transmembrane region" description="Helical" evidence="1">
    <location>
        <begin position="15"/>
        <end position="33"/>
    </location>
</feature>
<comment type="caution">
    <text evidence="2">The sequence shown here is derived from an EMBL/GenBank/DDBJ whole genome shotgun (WGS) entry which is preliminary data.</text>
</comment>
<dbReference type="AlphaFoldDB" id="A0A0F9QV52"/>
<name>A0A0F9QV52_9ZZZZ</name>
<evidence type="ECO:0000256" key="1">
    <source>
        <dbReference type="SAM" id="Phobius"/>
    </source>
</evidence>
<keyword evidence="1" id="KW-1133">Transmembrane helix</keyword>
<keyword evidence="1" id="KW-0812">Transmembrane</keyword>
<evidence type="ECO:0000313" key="2">
    <source>
        <dbReference type="EMBL" id="KKN09103.1"/>
    </source>
</evidence>
<dbReference type="EMBL" id="LAZR01004384">
    <property type="protein sequence ID" value="KKN09103.1"/>
    <property type="molecule type" value="Genomic_DNA"/>
</dbReference>
<keyword evidence="1" id="KW-0472">Membrane</keyword>
<gene>
    <name evidence="2" type="ORF">LCGC14_1050140</name>
</gene>
<sequence>MKKFLHYMLCLLWKFYYRWLTLGVYMSGDGSFLKMCRRTTWKYEEGIGECNQLCCDFITEEAKREELVRIIEYLKVRFVCYDGNDHRSRVTFKLPENWEQALKAEK</sequence>
<accession>A0A0F9QV52</accession>
<organism evidence="2">
    <name type="scientific">marine sediment metagenome</name>
    <dbReference type="NCBI Taxonomy" id="412755"/>
    <lineage>
        <taxon>unclassified sequences</taxon>
        <taxon>metagenomes</taxon>
        <taxon>ecological metagenomes</taxon>
    </lineage>
</organism>
<reference evidence="2" key="1">
    <citation type="journal article" date="2015" name="Nature">
        <title>Complex archaea that bridge the gap between prokaryotes and eukaryotes.</title>
        <authorList>
            <person name="Spang A."/>
            <person name="Saw J.H."/>
            <person name="Jorgensen S.L."/>
            <person name="Zaremba-Niedzwiedzka K."/>
            <person name="Martijn J."/>
            <person name="Lind A.E."/>
            <person name="van Eijk R."/>
            <person name="Schleper C."/>
            <person name="Guy L."/>
            <person name="Ettema T.J."/>
        </authorList>
    </citation>
    <scope>NUCLEOTIDE SEQUENCE</scope>
</reference>
<protein>
    <submittedName>
        <fullName evidence="2">Uncharacterized protein</fullName>
    </submittedName>
</protein>